<organism evidence="3 6">
    <name type="scientific">Streptomyces radicis</name>
    <dbReference type="NCBI Taxonomy" id="1750517"/>
    <lineage>
        <taxon>Bacteria</taxon>
        <taxon>Bacillati</taxon>
        <taxon>Actinomycetota</taxon>
        <taxon>Actinomycetes</taxon>
        <taxon>Kitasatosporales</taxon>
        <taxon>Streptomycetaceae</taxon>
        <taxon>Streptomyces</taxon>
    </lineage>
</organism>
<evidence type="ECO:0000256" key="2">
    <source>
        <dbReference type="SAM" id="SignalP"/>
    </source>
</evidence>
<dbReference type="SUPFAM" id="SSF49329">
    <property type="entry name" value="Cu,Zn superoxide dismutase-like"/>
    <property type="match status" value="1"/>
</dbReference>
<dbReference type="Proteomes" id="UP000275024">
    <property type="component" value="Unassembled WGS sequence"/>
</dbReference>
<feature type="signal peptide" evidence="2">
    <location>
        <begin position="1"/>
        <end position="24"/>
    </location>
</feature>
<dbReference type="OrthoDB" id="3297424at2"/>
<dbReference type="Gene3D" id="2.60.40.200">
    <property type="entry name" value="Superoxide dismutase, copper/zinc binding domain"/>
    <property type="match status" value="1"/>
</dbReference>
<reference evidence="5 6" key="1">
    <citation type="submission" date="2018-09" db="EMBL/GenBank/DDBJ databases">
        <title>Streptomyces sp. nov. DS1-2, an endophytic actinomycete isolated from roots of Dendrobium scabrilingue.</title>
        <authorList>
            <person name="Kuncharoen N."/>
            <person name="Kudo T."/>
            <person name="Ohkuma M."/>
            <person name="Yuki M."/>
            <person name="Tanasupawat S."/>
        </authorList>
    </citation>
    <scope>NUCLEOTIDE SEQUENCE [LARGE SCALE GENOMIC DNA]</scope>
    <source>
        <strain evidence="3 6">AZ1-7</strain>
        <strain evidence="4 5">DS1-2</strain>
    </source>
</reference>
<proteinExistence type="inferred from homology"/>
<gene>
    <name evidence="4" type="ORF">D7318_06380</name>
    <name evidence="3" type="ORF">D7319_04100</name>
</gene>
<dbReference type="GO" id="GO:0046872">
    <property type="term" value="F:metal ion binding"/>
    <property type="evidence" value="ECO:0007669"/>
    <property type="project" value="InterPro"/>
</dbReference>
<keyword evidence="2" id="KW-0732">Signal</keyword>
<dbReference type="Proteomes" id="UP000268652">
    <property type="component" value="Unassembled WGS sequence"/>
</dbReference>
<evidence type="ECO:0000313" key="3">
    <source>
        <dbReference type="EMBL" id="RKN12245.1"/>
    </source>
</evidence>
<dbReference type="EMBL" id="RBDY01000003">
    <property type="protein sequence ID" value="RKN26080.1"/>
    <property type="molecule type" value="Genomic_DNA"/>
</dbReference>
<keyword evidence="5" id="KW-1185">Reference proteome</keyword>
<comment type="caution">
    <text evidence="3">The sequence shown here is derived from an EMBL/GenBank/DDBJ whole genome shotgun (WGS) entry which is preliminary data.</text>
</comment>
<dbReference type="InterPro" id="IPR018152">
    <property type="entry name" value="SOD_Cu/Zn_BS"/>
</dbReference>
<feature type="chain" id="PRO_5017478339" evidence="2">
    <location>
        <begin position="25"/>
        <end position="191"/>
    </location>
</feature>
<accession>A0A3A9WH12</accession>
<dbReference type="GO" id="GO:0006801">
    <property type="term" value="P:superoxide metabolic process"/>
    <property type="evidence" value="ECO:0007669"/>
    <property type="project" value="InterPro"/>
</dbReference>
<evidence type="ECO:0000256" key="1">
    <source>
        <dbReference type="ARBA" id="ARBA00010457"/>
    </source>
</evidence>
<evidence type="ECO:0000313" key="6">
    <source>
        <dbReference type="Proteomes" id="UP000275024"/>
    </source>
</evidence>
<name>A0A3A9WH12_9ACTN</name>
<dbReference type="AlphaFoldDB" id="A0A3A9WH12"/>
<evidence type="ECO:0000313" key="4">
    <source>
        <dbReference type="EMBL" id="RKN26080.1"/>
    </source>
</evidence>
<comment type="similarity">
    <text evidence="1">Belongs to the Cu-Zn superoxide dismutase family.</text>
</comment>
<sequence length="191" mass="19460">MVTGAAAMAAAISLAGATVGTAEANAPMITGVFETGRFVPVDPAAERQAPALTYDPQLVPEGAEIMVHQRVIGGAMSVQVTVDGLVPGRTYGTHVHLAPCGADPAAALGHYRNVPDVVTPENEVWLDLTADSSGTGRARAEQEWVFRAGEAASVVLHERGTSHGHDGHAPGDAGGRVACFSVPFQGASATA</sequence>
<evidence type="ECO:0000313" key="5">
    <source>
        <dbReference type="Proteomes" id="UP000268652"/>
    </source>
</evidence>
<dbReference type="InterPro" id="IPR036423">
    <property type="entry name" value="SOD-like_Cu/Zn_dom_sf"/>
</dbReference>
<protein>
    <submittedName>
        <fullName evidence="3">Superoxide dismutase family protein</fullName>
    </submittedName>
</protein>
<dbReference type="PROSITE" id="PS00332">
    <property type="entry name" value="SOD_CU_ZN_2"/>
    <property type="match status" value="1"/>
</dbReference>
<dbReference type="EMBL" id="RBDX01000002">
    <property type="protein sequence ID" value="RKN12245.1"/>
    <property type="molecule type" value="Genomic_DNA"/>
</dbReference>